<dbReference type="InterPro" id="IPR036291">
    <property type="entry name" value="NAD(P)-bd_dom_sf"/>
</dbReference>
<dbReference type="EC" id="1.1.1.-" evidence="3"/>
<gene>
    <name evidence="3" type="primary">ydfG</name>
    <name evidence="3" type="ORF">VTH8203_03416</name>
</gene>
<reference evidence="4" key="1">
    <citation type="submission" date="2016-06" db="EMBL/GenBank/DDBJ databases">
        <authorList>
            <person name="Rodrigo-Torres L."/>
            <person name="Arahal R.D."/>
            <person name="Lucena T."/>
        </authorList>
    </citation>
    <scope>NUCLEOTIDE SEQUENCE [LARGE SCALE GENOMIC DNA]</scope>
    <source>
        <strain evidence="4">CECT8203</strain>
    </source>
</reference>
<dbReference type="OrthoDB" id="335726at2"/>
<dbReference type="PRINTS" id="PR00081">
    <property type="entry name" value="GDHRDH"/>
</dbReference>
<sequence>MKNILIIGATSGMALAVARKYAQRRNRLFLVARDGKKLTTIASDLTARGAEKVATFELDVNDLANHETMLDSVHKSIGDIDIALIAHGTLPEQKKCEGDVNLLVKEFNTNTVSTLALLTLISNKMEARQRGTIAVITSVAGDRGRASNYVYGSSKAAVSTFISGLRVRMKQSNVSVLDIRPGFVATPMTQSLDLPERLTASTDTVAKDIVKAIEYGKSIIYTPFFWRYIMLCIKTLPLFLFNKLKL</sequence>
<evidence type="ECO:0000313" key="4">
    <source>
        <dbReference type="Proteomes" id="UP000219336"/>
    </source>
</evidence>
<dbReference type="InterPro" id="IPR020904">
    <property type="entry name" value="Sc_DH/Rdtase_CS"/>
</dbReference>
<comment type="similarity">
    <text evidence="1">Belongs to the short-chain dehydrogenases/reductases (SDR) family.</text>
</comment>
<dbReference type="Pfam" id="PF00106">
    <property type="entry name" value="adh_short"/>
    <property type="match status" value="1"/>
</dbReference>
<protein>
    <submittedName>
        <fullName evidence="3">NADP-dependent 3-hydroxy acid dehydrogenase YdfG</fullName>
        <ecNumber evidence="3">1.1.1.-</ecNumber>
    </submittedName>
</protein>
<dbReference type="PANTHER" id="PTHR44196:SF3">
    <property type="entry name" value="SHORT CHAIN DEHYDROGENASE FAMILY PROTEIN"/>
    <property type="match status" value="1"/>
</dbReference>
<dbReference type="PANTHER" id="PTHR44196">
    <property type="entry name" value="DEHYDROGENASE/REDUCTASE SDR FAMILY MEMBER 7B"/>
    <property type="match status" value="1"/>
</dbReference>
<name>A0A240EM69_9VIBR</name>
<evidence type="ECO:0000313" key="3">
    <source>
        <dbReference type="EMBL" id="SNX49768.1"/>
    </source>
</evidence>
<dbReference type="Proteomes" id="UP000219336">
    <property type="component" value="Unassembled WGS sequence"/>
</dbReference>
<dbReference type="RefSeq" id="WP_096994772.1">
    <property type="nucleotide sequence ID" value="NZ_JBHSII010000001.1"/>
</dbReference>
<evidence type="ECO:0000256" key="1">
    <source>
        <dbReference type="ARBA" id="ARBA00006484"/>
    </source>
</evidence>
<dbReference type="SUPFAM" id="SSF51735">
    <property type="entry name" value="NAD(P)-binding Rossmann-fold domains"/>
    <property type="match status" value="1"/>
</dbReference>
<keyword evidence="4" id="KW-1185">Reference proteome</keyword>
<dbReference type="EMBL" id="OANU01000073">
    <property type="protein sequence ID" value="SNX49768.1"/>
    <property type="molecule type" value="Genomic_DNA"/>
</dbReference>
<dbReference type="GO" id="GO:0016020">
    <property type="term" value="C:membrane"/>
    <property type="evidence" value="ECO:0007669"/>
    <property type="project" value="TreeGrafter"/>
</dbReference>
<proteinExistence type="inferred from homology"/>
<dbReference type="Gene3D" id="3.40.50.720">
    <property type="entry name" value="NAD(P)-binding Rossmann-like Domain"/>
    <property type="match status" value="1"/>
</dbReference>
<dbReference type="NCBIfam" id="NF005489">
    <property type="entry name" value="PRK07102.1"/>
    <property type="match status" value="1"/>
</dbReference>
<accession>A0A240EM69</accession>
<evidence type="ECO:0000256" key="2">
    <source>
        <dbReference type="ARBA" id="ARBA00023002"/>
    </source>
</evidence>
<dbReference type="PROSITE" id="PS00061">
    <property type="entry name" value="ADH_SHORT"/>
    <property type="match status" value="1"/>
</dbReference>
<dbReference type="AlphaFoldDB" id="A0A240EM69"/>
<dbReference type="InterPro" id="IPR002347">
    <property type="entry name" value="SDR_fam"/>
</dbReference>
<keyword evidence="2 3" id="KW-0560">Oxidoreductase</keyword>
<dbReference type="GO" id="GO:0016491">
    <property type="term" value="F:oxidoreductase activity"/>
    <property type="evidence" value="ECO:0007669"/>
    <property type="project" value="UniProtKB-KW"/>
</dbReference>
<organism evidence="3 4">
    <name type="scientific">Vibrio thalassae</name>
    <dbReference type="NCBI Taxonomy" id="1243014"/>
    <lineage>
        <taxon>Bacteria</taxon>
        <taxon>Pseudomonadati</taxon>
        <taxon>Pseudomonadota</taxon>
        <taxon>Gammaproteobacteria</taxon>
        <taxon>Vibrionales</taxon>
        <taxon>Vibrionaceae</taxon>
        <taxon>Vibrio</taxon>
    </lineage>
</organism>